<dbReference type="EC" id="2.4.1.21" evidence="4"/>
<dbReference type="Proteomes" id="UP000256970">
    <property type="component" value="Unassembled WGS sequence"/>
</dbReference>
<gene>
    <name evidence="11" type="ORF">BQ4739_LOCUS13270</name>
</gene>
<evidence type="ECO:0000256" key="9">
    <source>
        <dbReference type="SAM" id="MobiDB-lite"/>
    </source>
</evidence>
<dbReference type="PANTHER" id="PTHR46083:SF5">
    <property type="entry name" value="STARCH SYNTHASE 3, CHLOROPLASTIC_AMYLOPLASTIC"/>
    <property type="match status" value="1"/>
</dbReference>
<dbReference type="Pfam" id="PF00534">
    <property type="entry name" value="Glycos_transf_1"/>
    <property type="match status" value="1"/>
</dbReference>
<protein>
    <recommendedName>
        <fullName evidence="4">starch synthase</fullName>
        <ecNumber evidence="4">2.4.1.21</ecNumber>
    </recommendedName>
</protein>
<dbReference type="GO" id="GO:0009011">
    <property type="term" value="F:alpha-1,4-glucan glucosyltransferase (ADP-glucose donor) activity"/>
    <property type="evidence" value="ECO:0007669"/>
    <property type="project" value="UniProtKB-EC"/>
</dbReference>
<comment type="similarity">
    <text evidence="3">Belongs to the glycosyltransferase 1 family. Bacterial/plant glycogen synthase subfamily.</text>
</comment>
<dbReference type="SUPFAM" id="SSF53756">
    <property type="entry name" value="UDP-Glycosyltransferase/glycogen phosphorylase"/>
    <property type="match status" value="2"/>
</dbReference>
<dbReference type="GO" id="GO:0004373">
    <property type="term" value="F:alpha-1,4-glucan glucosyltransferase (UDP-glucose donor) activity"/>
    <property type="evidence" value="ECO:0007669"/>
    <property type="project" value="InterPro"/>
</dbReference>
<dbReference type="InterPro" id="IPR011835">
    <property type="entry name" value="GS/SS"/>
</dbReference>
<name>A0A383W827_TETOB</name>
<dbReference type="UniPathway" id="UPA00152"/>
<evidence type="ECO:0000256" key="3">
    <source>
        <dbReference type="ARBA" id="ARBA00010281"/>
    </source>
</evidence>
<organism evidence="11 12">
    <name type="scientific">Tetradesmus obliquus</name>
    <name type="common">Green alga</name>
    <name type="synonym">Acutodesmus obliquus</name>
    <dbReference type="NCBI Taxonomy" id="3088"/>
    <lineage>
        <taxon>Eukaryota</taxon>
        <taxon>Viridiplantae</taxon>
        <taxon>Chlorophyta</taxon>
        <taxon>core chlorophytes</taxon>
        <taxon>Chlorophyceae</taxon>
        <taxon>CS clade</taxon>
        <taxon>Sphaeropleales</taxon>
        <taxon>Scenedesmaceae</taxon>
        <taxon>Tetradesmus</taxon>
    </lineage>
</organism>
<sequence length="1681" mass="181822">MKGPTGRFQAVQGQRACLHSVGRPCQVPAVSSQRSRSRPLHVLAVSQVDKPGSSGSSSSSSSGASGPKSGSSPPNVSTKATAAPSAPSTSSRDAAGSPTPPAPGSNPPGPISTAGQAGAGAGVPSSSLTASGAPRQFGGPRAATLPAKPSMLSEKSRVQAVAAKISAARELARRLAEEKQAAVAAAKADADSDRLKRSTEEAAAQAAAQAARADMLARQLKRVEGARSSSAGSLSRLRRENDALKNLLLELAADRQAAQSRLAELQERMAELASTSSLMGEDPLASLVFDAPVVVEELPAAAPAVPEAPAAAAAPQAPPLVSVEDMEQSKMAAAAAAVQAEADRAEAVAVAETKAAEAAAEAIADAVAAMQDKAAGKAVAAPTSAQLAKYAADAAARGEPLFSWPPEGVGVGGTARVYYNRCMGPLPSNGRLQLKAGLNKWESIVLFDMQRCSMLANAPPGQEWYEAEFELPAELFKFDFVIMDQQTGGVDNNRARDFSLTLIGGPTEQQLMEQRAAEYAAAEAHRRALLAAAEVALWEKVQLMAAEAAAEARIAFKERRTKELMAAATKAVQQRRRPALATLETANAVPGVYGWVGSPLKAGARCILAYNCRSGPLAFTNSAKLHLGYDGWYNKEKQTYDMNPLDKAECEKYGLKASEASWCAAVVDIPASAAVVDFVISDRDGRMWDNNANKDFHSSVEAAATDSSMVEMVFQAMKREAAETDSAAEDRAASRAMRRVESKAHVLKRRRENQQEFLYTLPVTPKAGQPLELFYNPDLTPLRGRPEIYVRGGFNRWRHGQRIPPIKMESSMPGGIGFLKATIDVPEDAAVLDVVFADSADSQSFHDDNGGLDYHIPIEGGRGVVPGLKVVHVAVEMAPIAKVGGMGDVVTALARAVQEEGHTVEVVVPKYDIISYHQVEGLYQDGGFNHGGTFVRVWRGTVEGLATTFLEPENGHFWRQCIYGRGDDHVRFAFFCSAANEYMRVRNVQPDILHCHDWQSAPVSWGERPNNAKVAFTIHNLNYGADLVGRAMATCEVATTVSPTYAREISGHPVIAPHLTKMFGIRNGIDQELWDPSIDEHLPLNYGPEDVVQGKAAAKRELRRRGNLADVESKAHVLKRRRENQQEFLYTLPVTPKAGQPLELFYNPDLTPLRGRPEIYVRGGFNRWRHGQRIPPIKMESSMPGGIGFLKATIDVPEDAAVLDVVFADSADSQSFHDDNGGLDYHIPIEGGRGVVPGLKVVHVAVEMAPIAKVGGMGDVVTALARAVQEEGHTVEVVVPKYDIISYHQVEGLYQDGGFNHGGTFVRVWRGTVEGLATTFLEPENGHFWRQCIYGRGDDHVRFAFFCSAANEYMRVRNVQPDILHCHDWQSAPVSWGERPNNAKVAFTIHNLNYGADLVGRAMATCEVATTVSPTYAREISGHPVIAPHLTKMFGIRNGIDQELWDPSIDEHLPLNYGPEDVVQGKAAAKRELRRRGNLADVDVPLVSVVTRLVHQKGIHLIKHAAWRTLERGGQFVLLGSAPDPRVQGEFNALRDSLMRAYPDRAALFFSYDEPLSHLIYAASDMFLVPSMFEPCGLTQMIAMRYGTITVVRKTGGLADTVFDLDHDEERALDAGLHPNGFSFEGTDTAGMDYALNRALGMFYSDRQSWNELASAVMQQDWSWDSPALDYLELYYKALKG</sequence>
<dbReference type="InterPro" id="IPR005085">
    <property type="entry name" value="CBM25"/>
</dbReference>
<feature type="domain" description="Carbohydrate binding module family 25" evidence="10">
    <location>
        <begin position="1139"/>
        <end position="1230"/>
    </location>
</feature>
<dbReference type="Pfam" id="PF16760">
    <property type="entry name" value="CBM53"/>
    <property type="match status" value="2"/>
</dbReference>
<proteinExistence type="inferred from homology"/>
<dbReference type="PANTHER" id="PTHR46083">
    <property type="match status" value="1"/>
</dbReference>
<dbReference type="InterPro" id="IPR013534">
    <property type="entry name" value="Starch_synth_cat_dom"/>
</dbReference>
<evidence type="ECO:0000256" key="8">
    <source>
        <dbReference type="SAM" id="Coils"/>
    </source>
</evidence>
<comment type="pathway">
    <text evidence="2">Glycan biosynthesis; starch biosynthesis.</text>
</comment>
<accession>A0A383W827</accession>
<dbReference type="HAMAP" id="MF_00484">
    <property type="entry name" value="Glycogen_synth"/>
    <property type="match status" value="1"/>
</dbReference>
<evidence type="ECO:0000256" key="7">
    <source>
        <dbReference type="ARBA" id="ARBA00022922"/>
    </source>
</evidence>
<dbReference type="Gene3D" id="3.40.50.2000">
    <property type="entry name" value="Glycogen Phosphorylase B"/>
    <property type="match status" value="3"/>
</dbReference>
<dbReference type="InterPro" id="IPR001296">
    <property type="entry name" value="Glyco_trans_1"/>
</dbReference>
<dbReference type="STRING" id="3088.A0A383W827"/>
<feature type="region of interest" description="Disordered" evidence="9">
    <location>
        <begin position="1"/>
        <end position="155"/>
    </location>
</feature>
<feature type="compositionally biased region" description="Low complexity" evidence="9">
    <location>
        <begin position="51"/>
        <end position="97"/>
    </location>
</feature>
<feature type="domain" description="Carbohydrate binding module family 25" evidence="10">
    <location>
        <begin position="768"/>
        <end position="859"/>
    </location>
</feature>
<feature type="compositionally biased region" description="Pro residues" evidence="9">
    <location>
        <begin position="98"/>
        <end position="110"/>
    </location>
</feature>
<keyword evidence="5" id="KW-0328">Glycosyltransferase</keyword>
<evidence type="ECO:0000256" key="6">
    <source>
        <dbReference type="ARBA" id="ARBA00022679"/>
    </source>
</evidence>
<dbReference type="CDD" id="cd03791">
    <property type="entry name" value="GT5_Glycogen_synthase_DULL1-like"/>
    <property type="match status" value="1"/>
</dbReference>
<dbReference type="GO" id="GO:2001070">
    <property type="term" value="F:starch binding"/>
    <property type="evidence" value="ECO:0007669"/>
    <property type="project" value="InterPro"/>
</dbReference>
<keyword evidence="7" id="KW-0750">Starch biosynthesis</keyword>
<dbReference type="SMART" id="SM01066">
    <property type="entry name" value="CBM_25"/>
    <property type="match status" value="4"/>
</dbReference>
<comment type="catalytic activity">
    <reaction evidence="1">
        <text>[(1-&gt;4)-alpha-D-glucosyl](n) + ADP-alpha-D-glucose = [(1-&gt;4)-alpha-D-glucosyl](n+1) + ADP + H(+)</text>
        <dbReference type="Rhea" id="RHEA:18189"/>
        <dbReference type="Rhea" id="RHEA-COMP:9584"/>
        <dbReference type="Rhea" id="RHEA-COMP:9587"/>
        <dbReference type="ChEBI" id="CHEBI:15378"/>
        <dbReference type="ChEBI" id="CHEBI:15444"/>
        <dbReference type="ChEBI" id="CHEBI:57498"/>
        <dbReference type="ChEBI" id="CHEBI:456216"/>
        <dbReference type="EC" id="2.4.1.21"/>
    </reaction>
</comment>
<reference evidence="11 12" key="1">
    <citation type="submission" date="2016-10" db="EMBL/GenBank/DDBJ databases">
        <authorList>
            <person name="Cai Z."/>
        </authorList>
    </citation>
    <scope>NUCLEOTIDE SEQUENCE [LARGE SCALE GENOMIC DNA]</scope>
</reference>
<dbReference type="Pfam" id="PF08323">
    <property type="entry name" value="Glyco_transf_5"/>
    <property type="match status" value="2"/>
</dbReference>
<feature type="coiled-coil region" evidence="8">
    <location>
        <begin position="234"/>
        <end position="275"/>
    </location>
</feature>
<evidence type="ECO:0000256" key="4">
    <source>
        <dbReference type="ARBA" id="ARBA00012588"/>
    </source>
</evidence>
<feature type="domain" description="Carbohydrate binding module family 25" evidence="10">
    <location>
        <begin position="412"/>
        <end position="504"/>
    </location>
</feature>
<evidence type="ECO:0000313" key="12">
    <source>
        <dbReference type="Proteomes" id="UP000256970"/>
    </source>
</evidence>
<evidence type="ECO:0000256" key="1">
    <source>
        <dbReference type="ARBA" id="ARBA00001478"/>
    </source>
</evidence>
<keyword evidence="8" id="KW-0175">Coiled coil</keyword>
<dbReference type="EMBL" id="FNXT01001184">
    <property type="protein sequence ID" value="SZX73154.1"/>
    <property type="molecule type" value="Genomic_DNA"/>
</dbReference>
<feature type="domain" description="Carbohydrate binding module family 25" evidence="10">
    <location>
        <begin position="603"/>
        <end position="701"/>
    </location>
</feature>
<keyword evidence="12" id="KW-1185">Reference proteome</keyword>
<evidence type="ECO:0000259" key="10">
    <source>
        <dbReference type="SMART" id="SM01066"/>
    </source>
</evidence>
<dbReference type="GO" id="GO:0019252">
    <property type="term" value="P:starch biosynthetic process"/>
    <property type="evidence" value="ECO:0007669"/>
    <property type="project" value="UniProtKB-UniPathway"/>
</dbReference>
<evidence type="ECO:0000313" key="11">
    <source>
        <dbReference type="EMBL" id="SZX73154.1"/>
    </source>
</evidence>
<keyword evidence="6" id="KW-0808">Transferase</keyword>
<evidence type="ECO:0000256" key="5">
    <source>
        <dbReference type="ARBA" id="ARBA00022676"/>
    </source>
</evidence>
<evidence type="ECO:0000256" key="2">
    <source>
        <dbReference type="ARBA" id="ARBA00004727"/>
    </source>
</evidence>